<dbReference type="Pfam" id="PF00786">
    <property type="entry name" value="PBD"/>
    <property type="match status" value="1"/>
</dbReference>
<keyword evidence="10" id="KW-1185">Reference proteome</keyword>
<evidence type="ECO:0000313" key="9">
    <source>
        <dbReference type="EMBL" id="KAG9390852.1"/>
    </source>
</evidence>
<dbReference type="Pfam" id="PF00568">
    <property type="entry name" value="WH1"/>
    <property type="match status" value="1"/>
</dbReference>
<comment type="subcellular location">
    <subcellularLocation>
        <location evidence="1">Cytoplasm</location>
        <location evidence="1">Cytoskeleton</location>
    </subcellularLocation>
</comment>
<dbReference type="SMART" id="SM00285">
    <property type="entry name" value="PBD"/>
    <property type="match status" value="1"/>
</dbReference>
<dbReference type="SUPFAM" id="SSF47912">
    <property type="entry name" value="Wiscott-Aldrich syndrome protein, WASP, C-terminal domain"/>
    <property type="match status" value="1"/>
</dbReference>
<dbReference type="EMBL" id="JAHDYR010000062">
    <property type="protein sequence ID" value="KAG9390852.1"/>
    <property type="molecule type" value="Genomic_DNA"/>
</dbReference>
<dbReference type="GO" id="GO:0034314">
    <property type="term" value="P:Arp2/3 complex-mediated actin nucleation"/>
    <property type="evidence" value="ECO:0007669"/>
    <property type="project" value="InterPro"/>
</dbReference>
<evidence type="ECO:0000256" key="6">
    <source>
        <dbReference type="SAM" id="MobiDB-lite"/>
    </source>
</evidence>
<keyword evidence="3" id="KW-0597">Phosphoprotein</keyword>
<dbReference type="GO" id="GO:0005769">
    <property type="term" value="C:early endosome"/>
    <property type="evidence" value="ECO:0007669"/>
    <property type="project" value="InterPro"/>
</dbReference>
<dbReference type="Proteomes" id="UP000717585">
    <property type="component" value="Unassembled WGS sequence"/>
</dbReference>
<dbReference type="SMART" id="SM00461">
    <property type="entry name" value="WH1"/>
    <property type="match status" value="1"/>
</dbReference>
<dbReference type="InterPro" id="IPR036936">
    <property type="entry name" value="CRIB_dom_sf"/>
</dbReference>
<keyword evidence="5" id="KW-0206">Cytoskeleton</keyword>
<dbReference type="PROSITE" id="PS50229">
    <property type="entry name" value="WH1"/>
    <property type="match status" value="1"/>
</dbReference>
<dbReference type="GO" id="GO:0006887">
    <property type="term" value="P:exocytosis"/>
    <property type="evidence" value="ECO:0007669"/>
    <property type="project" value="TreeGrafter"/>
</dbReference>
<dbReference type="GO" id="GO:0003779">
    <property type="term" value="F:actin binding"/>
    <property type="evidence" value="ECO:0007669"/>
    <property type="project" value="UniProtKB-KW"/>
</dbReference>
<dbReference type="GO" id="GO:0071203">
    <property type="term" value="C:WASH complex"/>
    <property type="evidence" value="ECO:0007669"/>
    <property type="project" value="InterPro"/>
</dbReference>
<evidence type="ECO:0000256" key="3">
    <source>
        <dbReference type="ARBA" id="ARBA00022553"/>
    </source>
</evidence>
<dbReference type="InterPro" id="IPR028290">
    <property type="entry name" value="WASH1"/>
</dbReference>
<feature type="domain" description="WH1" evidence="8">
    <location>
        <begin position="1"/>
        <end position="124"/>
    </location>
</feature>
<dbReference type="InterPro" id="IPR011993">
    <property type="entry name" value="PH-like_dom_sf"/>
</dbReference>
<comment type="caution">
    <text evidence="9">The sequence shown here is derived from an EMBL/GenBank/DDBJ whole genome shotgun (WGS) entry which is preliminary data.</text>
</comment>
<dbReference type="PROSITE" id="PS50108">
    <property type="entry name" value="CRIB"/>
    <property type="match status" value="1"/>
</dbReference>
<dbReference type="AlphaFoldDB" id="A0A8J6B679"/>
<reference evidence="9" key="1">
    <citation type="submission" date="2021-05" db="EMBL/GenBank/DDBJ databases">
        <title>A free-living protist that lacks canonical eukaryotic 1 DNA replication and segregation systems.</title>
        <authorList>
            <person name="Salas-Leiva D.E."/>
            <person name="Tromer E.C."/>
            <person name="Curtis B.A."/>
            <person name="Jerlstrom-Hultqvist J."/>
            <person name="Kolisko M."/>
            <person name="Yi Z."/>
            <person name="Salas-Leiva J.S."/>
            <person name="Gallot-Lavallee L."/>
            <person name="Kops G.J.P.L."/>
            <person name="Archibald J.M."/>
            <person name="Simpson A.G.B."/>
            <person name="Roger A.J."/>
        </authorList>
    </citation>
    <scope>NUCLEOTIDE SEQUENCE</scope>
    <source>
        <strain evidence="9">BICM</strain>
    </source>
</reference>
<dbReference type="InterPro" id="IPR000697">
    <property type="entry name" value="WH1/EVH1_dom"/>
</dbReference>
<evidence type="ECO:0000256" key="5">
    <source>
        <dbReference type="ARBA" id="ARBA00023212"/>
    </source>
</evidence>
<dbReference type="GO" id="GO:0055037">
    <property type="term" value="C:recycling endosome"/>
    <property type="evidence" value="ECO:0007669"/>
    <property type="project" value="TreeGrafter"/>
</dbReference>
<protein>
    <submittedName>
        <fullName evidence="9">P21-Rho-binding domain</fullName>
    </submittedName>
</protein>
<feature type="region of interest" description="Disordered" evidence="6">
    <location>
        <begin position="218"/>
        <end position="286"/>
    </location>
</feature>
<sequence length="354" mass="37916">MNSDQTAKVTGFVAPAKGMTPPAAVKIHQTTGVRVWEDTGKIGAIMVVLDMTKGGNFLRVYDIDNGTIHVDIPIVGNDFRYDSLGSRFHCAMDEETDTLYGFNFADAQEASTFLSAMSAFGPQKPQKQKKEKKKGGGLFGLFRGGQAEEMPELEIGAPTNFEHKSHISFDPETGSFDVSKLSNEMKDIFKQAGVHKKDLQSPETATMLFQVLQSEFSKVENKPAPPPPPAAKRAPPPPPAAKGKAPPPPPGPKAPAPPPAPVAPAAPAESAKLGVDTERGSAIGAGTRMSFLDQIRAGKELKAVKKEEKDDLEMDASKLDSNQKSGMANAIAAAMAQRRAAMVEDEDDEDSDWD</sequence>
<accession>A0A8J6B679</accession>
<dbReference type="GO" id="GO:0005829">
    <property type="term" value="C:cytosol"/>
    <property type="evidence" value="ECO:0007669"/>
    <property type="project" value="GOC"/>
</dbReference>
<proteinExistence type="predicted"/>
<dbReference type="PANTHER" id="PTHR23331:SF1">
    <property type="entry name" value="WASH COMPLEX SUBUNIT 1"/>
    <property type="match status" value="1"/>
</dbReference>
<keyword evidence="4" id="KW-0009">Actin-binding</keyword>
<dbReference type="GO" id="GO:0032456">
    <property type="term" value="P:endocytic recycling"/>
    <property type="evidence" value="ECO:0007669"/>
    <property type="project" value="TreeGrafter"/>
</dbReference>
<keyword evidence="2" id="KW-0963">Cytoplasm</keyword>
<evidence type="ECO:0000256" key="1">
    <source>
        <dbReference type="ARBA" id="ARBA00004245"/>
    </source>
</evidence>
<dbReference type="OrthoDB" id="8963340at2759"/>
<dbReference type="GO" id="GO:0005856">
    <property type="term" value="C:cytoskeleton"/>
    <property type="evidence" value="ECO:0007669"/>
    <property type="project" value="UniProtKB-SubCell"/>
</dbReference>
<feature type="compositionally biased region" description="Pro residues" evidence="6">
    <location>
        <begin position="223"/>
        <end position="264"/>
    </location>
</feature>
<dbReference type="GO" id="GO:0043014">
    <property type="term" value="F:alpha-tubulin binding"/>
    <property type="evidence" value="ECO:0007669"/>
    <property type="project" value="InterPro"/>
</dbReference>
<dbReference type="Gene3D" id="2.30.29.30">
    <property type="entry name" value="Pleckstrin-homology domain (PH domain)/Phosphotyrosine-binding domain (PTB)"/>
    <property type="match status" value="1"/>
</dbReference>
<dbReference type="SUPFAM" id="SSF50729">
    <property type="entry name" value="PH domain-like"/>
    <property type="match status" value="1"/>
</dbReference>
<dbReference type="GO" id="GO:0043015">
    <property type="term" value="F:gamma-tubulin binding"/>
    <property type="evidence" value="ECO:0007669"/>
    <property type="project" value="TreeGrafter"/>
</dbReference>
<evidence type="ECO:0000256" key="4">
    <source>
        <dbReference type="ARBA" id="ARBA00023203"/>
    </source>
</evidence>
<name>A0A8J6B679_9EUKA</name>
<organism evidence="9 10">
    <name type="scientific">Carpediemonas membranifera</name>
    <dbReference type="NCBI Taxonomy" id="201153"/>
    <lineage>
        <taxon>Eukaryota</taxon>
        <taxon>Metamonada</taxon>
        <taxon>Carpediemonas-like organisms</taxon>
        <taxon>Carpediemonas</taxon>
    </lineage>
</organism>
<feature type="domain" description="CRIB" evidence="7">
    <location>
        <begin position="155"/>
        <end position="168"/>
    </location>
</feature>
<evidence type="ECO:0000256" key="2">
    <source>
        <dbReference type="ARBA" id="ARBA00022490"/>
    </source>
</evidence>
<gene>
    <name evidence="9" type="ORF">J8273_7111</name>
</gene>
<evidence type="ECO:0000259" key="8">
    <source>
        <dbReference type="PROSITE" id="PS50229"/>
    </source>
</evidence>
<dbReference type="PANTHER" id="PTHR23331">
    <property type="entry name" value="CXYORF1"/>
    <property type="match status" value="1"/>
</dbReference>
<dbReference type="InterPro" id="IPR011026">
    <property type="entry name" value="WAS_C"/>
</dbReference>
<evidence type="ECO:0000259" key="7">
    <source>
        <dbReference type="PROSITE" id="PS50108"/>
    </source>
</evidence>
<dbReference type="InterPro" id="IPR000095">
    <property type="entry name" value="CRIB_dom"/>
</dbReference>
<dbReference type="Gene3D" id="3.90.810.10">
    <property type="entry name" value="CRIB domain"/>
    <property type="match status" value="2"/>
</dbReference>
<evidence type="ECO:0000313" key="10">
    <source>
        <dbReference type="Proteomes" id="UP000717585"/>
    </source>
</evidence>
<dbReference type="GO" id="GO:0042147">
    <property type="term" value="P:retrograde transport, endosome to Golgi"/>
    <property type="evidence" value="ECO:0007669"/>
    <property type="project" value="TreeGrafter"/>
</dbReference>